<sequence length="924" mass="99949">QHSCLCASRLRLSLLLLSVPDGMWSFSVSELAIPGAEIGRISATDADLGENAKLEYTILEGETGETFNITGMNQEAVITLNKPVDYESRSSYSFSVEVLNPIVDPRFLRRGPFKDRASIRVAVLDADEPPRFSRARYHMDVSENCPPACTVGRVSAVDPDTGLTNNIRFSIDPQSDPESLFRITPDTGLITTAMELDRERDHWHNITVIATQRDNPSQVSRVLVAIETLDLNDNAPELDRQYSTAMCDSSTIGQVVQVLRAIDRDEGGNDSTVYFSIPPESSAALNFSVRDSGGPTASLVLLSQLQPLSRSASSTLTFHVPLVLRDGTSGLTSSGTVTVSVCPCLRGGAQAGDKDKDKQSEGEWDWEREAVCLPQQSSLPSPGLSTAALLAILACVATLLAVSGLRCLCAGRNVTPCRRWRRTTYVRTSSRMTTRAGARPTRPLSTSPHYQSAPHSSRSRGYRTLDSRNVRYAHHNQEKARTYSWAQNPGVEHNYSGPGGPLYGRLWGYGGGHGFRGGVTSLQQNSARAAERGVEREAVTELDPKAGLARRMEGTPRTNNSRERGGGTGLTASNCTEGSSEDKVNGSQDVDWVQSETLPREHHLVMTRSGSMGGQGHAAGGWVCDSSTLPLSGRRASRGGLSPKRMGSGHAEYDSSGGGGNGNGSGRTNPDGQHPASARNYATVLQGEVNGHRDYPGSLGRGGLEMGSNFVMARQDRDGGGISSVYPEAAGMIGDWRDRMGLGGYVLGRRDITPQIFPFHGQPRGAYGGVMGFGSGWVPGMDAARGAPGPGGPSLALRVGEFLRLRLAQVTFDPSQPPYDSVQVYGLEGTGSRAGSLSSLESEGEKDAEKEEWGAGLEEWGPQFHKLAQLFTDREKEKRKQMKSVPKRRRKREMSRRRKRKGSRLGKGKRLRNDRNETNKGQTG</sequence>
<dbReference type="EMBL" id="CM043801">
    <property type="protein sequence ID" value="KAI4809212.1"/>
    <property type="molecule type" value="Genomic_DNA"/>
</dbReference>
<feature type="non-terminal residue" evidence="1">
    <location>
        <position position="1"/>
    </location>
</feature>
<accession>A0ACB9W8G3</accession>
<gene>
    <name evidence="1" type="ORF">KUCAC02_018118</name>
</gene>
<name>A0ACB9W8G3_CHAAC</name>
<evidence type="ECO:0000313" key="2">
    <source>
        <dbReference type="Proteomes" id="UP001057452"/>
    </source>
</evidence>
<comment type="caution">
    <text evidence="1">The sequence shown here is derived from an EMBL/GenBank/DDBJ whole genome shotgun (WGS) entry which is preliminary data.</text>
</comment>
<dbReference type="Proteomes" id="UP001057452">
    <property type="component" value="Chromosome 17"/>
</dbReference>
<reference evidence="1" key="1">
    <citation type="submission" date="2022-05" db="EMBL/GenBank/DDBJ databases">
        <title>Chromosome-level genome of Chaenocephalus aceratus.</title>
        <authorList>
            <person name="Park H."/>
        </authorList>
    </citation>
    <scope>NUCLEOTIDE SEQUENCE</scope>
    <source>
        <strain evidence="1">KU_202001</strain>
    </source>
</reference>
<evidence type="ECO:0000313" key="1">
    <source>
        <dbReference type="EMBL" id="KAI4809212.1"/>
    </source>
</evidence>
<organism evidence="1 2">
    <name type="scientific">Chaenocephalus aceratus</name>
    <name type="common">Blackfin icefish</name>
    <name type="synonym">Chaenichthys aceratus</name>
    <dbReference type="NCBI Taxonomy" id="36190"/>
    <lineage>
        <taxon>Eukaryota</taxon>
        <taxon>Metazoa</taxon>
        <taxon>Chordata</taxon>
        <taxon>Craniata</taxon>
        <taxon>Vertebrata</taxon>
        <taxon>Euteleostomi</taxon>
        <taxon>Actinopterygii</taxon>
        <taxon>Neopterygii</taxon>
        <taxon>Teleostei</taxon>
        <taxon>Neoteleostei</taxon>
        <taxon>Acanthomorphata</taxon>
        <taxon>Eupercaria</taxon>
        <taxon>Perciformes</taxon>
        <taxon>Notothenioidei</taxon>
        <taxon>Channichthyidae</taxon>
        <taxon>Chaenocephalus</taxon>
    </lineage>
</organism>
<keyword evidence="2" id="KW-1185">Reference proteome</keyword>
<protein>
    <submittedName>
        <fullName evidence="1">Uncharacterized protein</fullName>
    </submittedName>
</protein>
<proteinExistence type="predicted"/>